<dbReference type="InterPro" id="IPR000504">
    <property type="entry name" value="RRM_dom"/>
</dbReference>
<evidence type="ECO:0000313" key="5">
    <source>
        <dbReference type="EMBL" id="KAG7568211.1"/>
    </source>
</evidence>
<dbReference type="InterPro" id="IPR052462">
    <property type="entry name" value="SLIRP/GR-RBP-like"/>
</dbReference>
<reference evidence="5 6" key="1">
    <citation type="submission" date="2020-12" db="EMBL/GenBank/DDBJ databases">
        <title>Concerted genomic and epigenomic changes stabilize Arabidopsis allopolyploids.</title>
        <authorList>
            <person name="Chen Z."/>
        </authorList>
    </citation>
    <scope>NUCLEOTIDE SEQUENCE [LARGE SCALE GENOMIC DNA]</scope>
    <source>
        <strain evidence="5">Allo738</strain>
        <tissue evidence="5">Leaf</tissue>
    </source>
</reference>
<keyword evidence="3" id="KW-0812">Transmembrane</keyword>
<evidence type="ECO:0000256" key="3">
    <source>
        <dbReference type="SAM" id="Phobius"/>
    </source>
</evidence>
<feature type="transmembrane region" description="Helical" evidence="3">
    <location>
        <begin position="195"/>
        <end position="214"/>
    </location>
</feature>
<evidence type="ECO:0000256" key="2">
    <source>
        <dbReference type="PROSITE-ProRule" id="PRU00176"/>
    </source>
</evidence>
<keyword evidence="1 2" id="KW-0694">RNA-binding</keyword>
<accession>A0A8T2A933</accession>
<proteinExistence type="predicted"/>
<feature type="domain" description="RRM" evidence="4">
    <location>
        <begin position="302"/>
        <end position="380"/>
    </location>
</feature>
<dbReference type="InterPro" id="IPR003954">
    <property type="entry name" value="RRM_euk-type"/>
</dbReference>
<evidence type="ECO:0000259" key="4">
    <source>
        <dbReference type="PROSITE" id="PS50102"/>
    </source>
</evidence>
<evidence type="ECO:0000256" key="1">
    <source>
        <dbReference type="ARBA" id="ARBA00022884"/>
    </source>
</evidence>
<dbReference type="GO" id="GO:0003723">
    <property type="term" value="F:RNA binding"/>
    <property type="evidence" value="ECO:0007669"/>
    <property type="project" value="UniProtKB-UniRule"/>
</dbReference>
<sequence length="397" mass="44521">INWGHVKIETTIATTEEDIDEGIQDLMSNTWNLNRLIGLDMIPIRVAPEPSSTSGKTTNAASLQLYDSTQCLIIRLHSLHDMPESLYNFLILPGFTFAGFGIKDTIASLKKDYGFVCKNVFEVGPAVWTSYECNTQFLGDQFRYMRIPQASSISKPWGSSFELTEDEIKLAVSNAFYAFHDAIQVLTKLSCSGKVLVLVSLLPGIFTVLILLILSPDIRLFWSSDERFTSLFGKGELGVKFKQYSKDISFWISNSFTDNNYCELVRGIAGDLVEERQLPREMLNHFLYRSYTPFLFSRSFSSTLFVKGISFSSTEETLTQAFSQYGQVLRVDVIMDKIRCRPKGIAYVTFSSKEEAGKALLELNGRLVDGRVVILDITKAGKHNPPDTKPKHAGGDS</sequence>
<keyword evidence="3" id="KW-1133">Transmembrane helix</keyword>
<dbReference type="Pfam" id="PF00076">
    <property type="entry name" value="RRM_1"/>
    <property type="match status" value="1"/>
</dbReference>
<dbReference type="EMBL" id="JAEFBK010000009">
    <property type="protein sequence ID" value="KAG7568211.1"/>
    <property type="molecule type" value="Genomic_DNA"/>
</dbReference>
<gene>
    <name evidence="5" type="ORF">ISN45_Aa04g010450</name>
</gene>
<evidence type="ECO:0000313" key="6">
    <source>
        <dbReference type="Proteomes" id="UP000694240"/>
    </source>
</evidence>
<dbReference type="SMART" id="SM00361">
    <property type="entry name" value="RRM_1"/>
    <property type="match status" value="1"/>
</dbReference>
<dbReference type="AlphaFoldDB" id="A0A8T2A933"/>
<keyword evidence="6" id="KW-1185">Reference proteome</keyword>
<dbReference type="PANTHER" id="PTHR48027">
    <property type="entry name" value="HETEROGENEOUS NUCLEAR RIBONUCLEOPROTEIN 87F-RELATED"/>
    <property type="match status" value="1"/>
</dbReference>
<dbReference type="SMART" id="SM00360">
    <property type="entry name" value="RRM"/>
    <property type="match status" value="1"/>
</dbReference>
<organism evidence="5 6">
    <name type="scientific">Arabidopsis thaliana x Arabidopsis arenosa</name>
    <dbReference type="NCBI Taxonomy" id="1240361"/>
    <lineage>
        <taxon>Eukaryota</taxon>
        <taxon>Viridiplantae</taxon>
        <taxon>Streptophyta</taxon>
        <taxon>Embryophyta</taxon>
        <taxon>Tracheophyta</taxon>
        <taxon>Spermatophyta</taxon>
        <taxon>Magnoliopsida</taxon>
        <taxon>eudicotyledons</taxon>
        <taxon>Gunneridae</taxon>
        <taxon>Pentapetalae</taxon>
        <taxon>rosids</taxon>
        <taxon>malvids</taxon>
        <taxon>Brassicales</taxon>
        <taxon>Brassicaceae</taxon>
        <taxon>Camelineae</taxon>
        <taxon>Arabidopsis</taxon>
    </lineage>
</organism>
<comment type="caution">
    <text evidence="5">The sequence shown here is derived from an EMBL/GenBank/DDBJ whole genome shotgun (WGS) entry which is preliminary data.</text>
</comment>
<protein>
    <submittedName>
        <fullName evidence="5">RNA-binding domain superfamily</fullName>
    </submittedName>
</protein>
<keyword evidence="3" id="KW-0472">Membrane</keyword>
<feature type="non-terminal residue" evidence="5">
    <location>
        <position position="397"/>
    </location>
</feature>
<name>A0A8T2A933_9BRAS</name>
<dbReference type="Proteomes" id="UP000694240">
    <property type="component" value="Chromosome 9"/>
</dbReference>
<dbReference type="PROSITE" id="PS50102">
    <property type="entry name" value="RRM"/>
    <property type="match status" value="1"/>
</dbReference>